<evidence type="ECO:0000313" key="4">
    <source>
        <dbReference type="EMBL" id="KAF3839761.1"/>
    </source>
</evidence>
<keyword evidence="5" id="KW-1185">Reference proteome</keyword>
<keyword evidence="2" id="KW-0732">Signal</keyword>
<dbReference type="PANTHER" id="PTHR12162">
    <property type="entry name" value="NIBRIN-RELATED"/>
    <property type="match status" value="1"/>
</dbReference>
<evidence type="ECO:0000259" key="3">
    <source>
        <dbReference type="SMART" id="SM01348"/>
    </source>
</evidence>
<evidence type="ECO:0000256" key="1">
    <source>
        <dbReference type="SAM" id="MobiDB-lite"/>
    </source>
</evidence>
<feature type="compositionally biased region" description="Acidic residues" evidence="1">
    <location>
        <begin position="232"/>
        <end position="251"/>
    </location>
</feature>
<dbReference type="AlphaFoldDB" id="A0A7J5XSB5"/>
<evidence type="ECO:0000313" key="5">
    <source>
        <dbReference type="Proteomes" id="UP000518266"/>
    </source>
</evidence>
<dbReference type="GO" id="GO:0003684">
    <property type="term" value="F:damaged DNA binding"/>
    <property type="evidence" value="ECO:0007669"/>
    <property type="project" value="TreeGrafter"/>
</dbReference>
<feature type="compositionally biased region" description="Polar residues" evidence="1">
    <location>
        <begin position="93"/>
        <end position="110"/>
    </location>
</feature>
<feature type="domain" description="Nibrin C-terminal" evidence="3">
    <location>
        <begin position="424"/>
        <end position="489"/>
    </location>
</feature>
<dbReference type="GO" id="GO:0000724">
    <property type="term" value="P:double-strand break repair via homologous recombination"/>
    <property type="evidence" value="ECO:0007669"/>
    <property type="project" value="TreeGrafter"/>
</dbReference>
<dbReference type="GO" id="GO:0007095">
    <property type="term" value="P:mitotic G2 DNA damage checkpoint signaling"/>
    <property type="evidence" value="ECO:0007669"/>
    <property type="project" value="InterPro"/>
</dbReference>
<protein>
    <recommendedName>
        <fullName evidence="3">Nibrin C-terminal domain-containing protein</fullName>
    </recommendedName>
</protein>
<dbReference type="Proteomes" id="UP000518266">
    <property type="component" value="Unassembled WGS sequence"/>
</dbReference>
<feature type="compositionally biased region" description="Basic and acidic residues" evidence="1">
    <location>
        <begin position="289"/>
        <end position="300"/>
    </location>
</feature>
<dbReference type="GO" id="GO:0030870">
    <property type="term" value="C:Mre11 complex"/>
    <property type="evidence" value="ECO:0007669"/>
    <property type="project" value="InterPro"/>
</dbReference>
<feature type="region of interest" description="Disordered" evidence="1">
    <location>
        <begin position="29"/>
        <end position="49"/>
    </location>
</feature>
<feature type="compositionally biased region" description="Basic and acidic residues" evidence="1">
    <location>
        <begin position="470"/>
        <end position="493"/>
    </location>
</feature>
<accession>A0A7J5XSB5</accession>
<feature type="compositionally biased region" description="Low complexity" evidence="1">
    <location>
        <begin position="111"/>
        <end position="130"/>
    </location>
</feature>
<feature type="region of interest" description="Disordered" evidence="1">
    <location>
        <begin position="71"/>
        <end position="130"/>
    </location>
</feature>
<feature type="compositionally biased region" description="Basic and acidic residues" evidence="1">
    <location>
        <begin position="318"/>
        <end position="337"/>
    </location>
</feature>
<feature type="signal peptide" evidence="2">
    <location>
        <begin position="1"/>
        <end position="20"/>
    </location>
</feature>
<feature type="compositionally biased region" description="Basic and acidic residues" evidence="1">
    <location>
        <begin position="76"/>
        <end position="86"/>
    </location>
</feature>
<feature type="compositionally biased region" description="Basic and acidic residues" evidence="1">
    <location>
        <begin position="222"/>
        <end position="231"/>
    </location>
</feature>
<dbReference type="OrthoDB" id="552194at2759"/>
<feature type="chain" id="PRO_5029826813" description="Nibrin C-terminal domain-containing protein" evidence="2">
    <location>
        <begin position="21"/>
        <end position="516"/>
    </location>
</feature>
<comment type="caution">
    <text evidence="4">The sequence shown here is derived from an EMBL/GenBank/DDBJ whole genome shotgun (WGS) entry which is preliminary data.</text>
</comment>
<feature type="compositionally biased region" description="Polar residues" evidence="1">
    <location>
        <begin position="254"/>
        <end position="284"/>
    </location>
</feature>
<name>A0A7J5XSB5_DISMA</name>
<proteinExistence type="predicted"/>
<organism evidence="4 5">
    <name type="scientific">Dissostichus mawsoni</name>
    <name type="common">Antarctic cod</name>
    <dbReference type="NCBI Taxonomy" id="36200"/>
    <lineage>
        <taxon>Eukaryota</taxon>
        <taxon>Metazoa</taxon>
        <taxon>Chordata</taxon>
        <taxon>Craniata</taxon>
        <taxon>Vertebrata</taxon>
        <taxon>Euteleostomi</taxon>
        <taxon>Actinopterygii</taxon>
        <taxon>Neopterygii</taxon>
        <taxon>Teleostei</taxon>
        <taxon>Neoteleostei</taxon>
        <taxon>Acanthomorphata</taxon>
        <taxon>Eupercaria</taxon>
        <taxon>Perciformes</taxon>
        <taxon>Notothenioidei</taxon>
        <taxon>Nototheniidae</taxon>
        <taxon>Dissostichus</taxon>
    </lineage>
</organism>
<feature type="region of interest" description="Disordered" evidence="1">
    <location>
        <begin position="470"/>
        <end position="516"/>
    </location>
</feature>
<dbReference type="Pfam" id="PF08599">
    <property type="entry name" value="Nbs1_C"/>
    <property type="match status" value="1"/>
</dbReference>
<gene>
    <name evidence="4" type="ORF">F7725_018478</name>
</gene>
<reference evidence="4 5" key="1">
    <citation type="submission" date="2020-03" db="EMBL/GenBank/DDBJ databases">
        <title>Dissostichus mawsoni Genome sequencing and assembly.</title>
        <authorList>
            <person name="Park H."/>
        </authorList>
    </citation>
    <scope>NUCLEOTIDE SEQUENCE [LARGE SCALE GENOMIC DNA]</scope>
    <source>
        <strain evidence="4">DM0001</strain>
        <tissue evidence="4">Muscle</tissue>
    </source>
</reference>
<feature type="compositionally biased region" description="Polar residues" evidence="1">
    <location>
        <begin position="306"/>
        <end position="317"/>
    </location>
</feature>
<dbReference type="InterPro" id="IPR040227">
    <property type="entry name" value="Nibrin-rel"/>
</dbReference>
<evidence type="ECO:0000256" key="2">
    <source>
        <dbReference type="SAM" id="SignalP"/>
    </source>
</evidence>
<feature type="region of interest" description="Disordered" evidence="1">
    <location>
        <begin position="154"/>
        <end position="388"/>
    </location>
</feature>
<dbReference type="PANTHER" id="PTHR12162:SF0">
    <property type="entry name" value="NIBRIN"/>
    <property type="match status" value="1"/>
</dbReference>
<feature type="compositionally biased region" description="Polar residues" evidence="1">
    <location>
        <begin position="209"/>
        <end position="221"/>
    </location>
</feature>
<dbReference type="EMBL" id="JAAKFY010000021">
    <property type="protein sequence ID" value="KAF3839761.1"/>
    <property type="molecule type" value="Genomic_DNA"/>
</dbReference>
<dbReference type="InterPro" id="IPR013908">
    <property type="entry name" value="Nibrin_C"/>
</dbReference>
<dbReference type="SMART" id="SM01348">
    <property type="entry name" value="Nbs1_C"/>
    <property type="match status" value="1"/>
</dbReference>
<sequence length="516" mass="57596">MCESCPNVWFFFLFWEACLMTEVFKGTEQMSVGETPERKQNQNISQLRGSKPALNTTQCIVADTMRSSFNTVENTASERKKPESKPRGAGSSGVWSQSSLPRTNVGTKTFQQKQPPQKQKIPAQASPQKQSSLISFFQTVNKKRPLEDELSAAMSEPKRPLLESPINIQAANTSSTSKETSSRSDRVPSATSQTPLGSAADLFGGGSGAQSERVSDTVQEEPQNRKRKEMEAEIQMDELEFFMSEDMDFFDEQPSGNQGQQAQPKVSSSTKQQGVNNVEASSSSKRQRVQPEENENKPRPEVGLQKESSSNKNQTTEQHTEQIHPVEYKAPSHEFSKPPKASSAITHLKPSDDSELFIEDIEPRKADICQPNEETKKPPIKQEVQESNIDEDLPKKLVLVEFRSLTVSAVPTTKPQRALSYSCAKNFKSFRKICRAREVSAVGPVIGGSDLLVHNRGKNTDLDEWLKDAAEEERHNKRDESVGDDLFRRHEAMPKAPPFKKRTKLSPTSGPMAKRP</sequence>
<feature type="compositionally biased region" description="Basic and acidic residues" evidence="1">
    <location>
        <begin position="361"/>
        <end position="377"/>
    </location>
</feature>
<feature type="non-terminal residue" evidence="4">
    <location>
        <position position="516"/>
    </location>
</feature>